<dbReference type="EMBL" id="CP116968">
    <property type="protein sequence ID" value="WNM60509.1"/>
    <property type="molecule type" value="Genomic_DNA"/>
</dbReference>
<proteinExistence type="predicted"/>
<evidence type="ECO:0000259" key="1">
    <source>
        <dbReference type="Pfam" id="PF09509"/>
    </source>
</evidence>
<protein>
    <submittedName>
        <fullName evidence="2">TIGR02391 family protein</fullName>
    </submittedName>
</protein>
<dbReference type="KEGG" id="nneo:PQG83_12130"/>
<dbReference type="NCBIfam" id="TIGR02391">
    <property type="entry name" value="hypoth_ymh"/>
    <property type="match status" value="1"/>
</dbReference>
<dbReference type="InterPro" id="IPR012654">
    <property type="entry name" value="CHP02391"/>
</dbReference>
<dbReference type="AlphaFoldDB" id="A0AA96K1B3"/>
<dbReference type="Pfam" id="PF09509">
    <property type="entry name" value="Hypoth_Ymh"/>
    <property type="match status" value="1"/>
</dbReference>
<gene>
    <name evidence="2" type="ORF">PQG83_12130</name>
</gene>
<dbReference type="Proteomes" id="UP001302494">
    <property type="component" value="Chromosome"/>
</dbReference>
<reference evidence="2 3" key="1">
    <citation type="submission" date="2023-01" db="EMBL/GenBank/DDBJ databases">
        <title>Cultivation and genomic characterization of new, ubiquitous marine nitrite-oxidizing bacteria from the Nitrospirales.</title>
        <authorList>
            <person name="Mueller A.J."/>
            <person name="Daebeler A."/>
            <person name="Herbold C.W."/>
            <person name="Kirkegaard R.H."/>
            <person name="Daims H."/>
        </authorList>
    </citation>
    <scope>NUCLEOTIDE SEQUENCE [LARGE SCALE GENOMIC DNA]</scope>
    <source>
        <strain evidence="2 3">DK</strain>
    </source>
</reference>
<dbReference type="RefSeq" id="WP_312741344.1">
    <property type="nucleotide sequence ID" value="NZ_CP116968.1"/>
</dbReference>
<name>A0AA96K1B3_9BACT</name>
<sequence length="238" mass="26950">MIDRYITLNRAVRATARLSRELLEAERYDEGSYAVGVLISLISRCLSDLERLWPKDLSAEDIKRINTLLGQGKQSAYYDILETHIPNLENTIDDYFLVQPSSDLAYAVLDLLHPRVTTAAYAHFRGGRFRDAVLNSIVVVFDMLRERTGLDADGAELVTETFSLQRPRLVFTSLDTESGRNEQKGFIQILQGYYLGIRNPKAHSLTIETDQVSSAQYLVLSSILCRKIEEATKIDTDQ</sequence>
<accession>A0AA96K1B3</accession>
<keyword evidence="3" id="KW-1185">Reference proteome</keyword>
<feature type="domain" description="Conserved hypothetical protein CHP02391" evidence="1">
    <location>
        <begin position="112"/>
        <end position="228"/>
    </location>
</feature>
<organism evidence="2 3">
    <name type="scientific">Candidatus Nitrospira neomarina</name>
    <dbReference type="NCBI Taxonomy" id="3020899"/>
    <lineage>
        <taxon>Bacteria</taxon>
        <taxon>Pseudomonadati</taxon>
        <taxon>Nitrospirota</taxon>
        <taxon>Nitrospiria</taxon>
        <taxon>Nitrospirales</taxon>
        <taxon>Nitrospiraceae</taxon>
        <taxon>Nitrospira</taxon>
    </lineage>
</organism>
<evidence type="ECO:0000313" key="2">
    <source>
        <dbReference type="EMBL" id="WNM60509.1"/>
    </source>
</evidence>
<evidence type="ECO:0000313" key="3">
    <source>
        <dbReference type="Proteomes" id="UP001302494"/>
    </source>
</evidence>